<comment type="caution">
    <text evidence="2">The sequence shown here is derived from an EMBL/GenBank/DDBJ whole genome shotgun (WGS) entry which is preliminary data.</text>
</comment>
<dbReference type="InterPro" id="IPR027974">
    <property type="entry name" value="DUF4470"/>
</dbReference>
<dbReference type="Proteomes" id="UP000054988">
    <property type="component" value="Unassembled WGS sequence"/>
</dbReference>
<dbReference type="eggNOG" id="ENOG502S1W1">
    <property type="taxonomic scope" value="Eukaryota"/>
</dbReference>
<reference evidence="2 3" key="1">
    <citation type="submission" date="2015-12" db="EMBL/GenBank/DDBJ databases">
        <title>Draft genome sequence of Moniliophthora roreri, the causal agent of frosty pod rot of cacao.</title>
        <authorList>
            <person name="Aime M.C."/>
            <person name="Diaz-Valderrama J.R."/>
            <person name="Kijpornyongpan T."/>
            <person name="Phillips-Mora W."/>
        </authorList>
    </citation>
    <scope>NUCLEOTIDE SEQUENCE [LARGE SCALE GENOMIC DNA]</scope>
    <source>
        <strain evidence="2 3">MCA 2952</strain>
    </source>
</reference>
<feature type="domain" description="DUF4470" evidence="1">
    <location>
        <begin position="174"/>
        <end position="280"/>
    </location>
</feature>
<sequence length="899" mass="102745">MSTASQLKDDGNKAFRARLFSRAEKLYSKAEQIDPLEPFYPSNLSAALFEQARYVDTIKAIARSYSKISEDSTKDKLIPKLSTRLAKSLSLSGRNGTLTPQVLAENAGIIRELGAFPELQDTIPECKRAWQEWRRVERNLERVKLGAKEAWRRLASIPIRKRCPQPSVEFYAVGHDEPMSILEDWGPEDELKRPLDLHSMSNEELGHIAIFFAGVGDARHVLASVIGLNRLQRTLDEEKKRALNVHFTLNDIHPQALARDLCLFALLDQVAHIQNDSRIEAELRMTLLCMWMGLLLPKYCLDRLKETMSSLKTRLQKTPPDLPSWLYVVPSSIPVIIRSLDFWNSATPKHFTIKDILLGHERDQKKDTNSFLNNPEILQSVLVMKENNGFSGPLELVNEEVILSLYPVFIPPSVLRSSEHPSVDKLWNSMRGDRSGEIGEVKRAMLAHILKYWKPNITLESKTRVDMTTDIDSIGNIVQIDYFNDRMKLYETKKIDADCPSYSIVSIFFDAVNDSLAQLSGHIKLEILLGEYNGELIKMRNGDDVEDRPESFPRQYTPKRFLRDYIGGPLAIAILTMPSLQDKDYASVAGNCLLNTSLWDSGEHYVFNYTHLDCKEFERFFGSRIVAMTPDYGVTEYAHSRDSLPLPVEQLPSRAELWDWLTRTLLGIIAAGSTGRDIAIRVQFPHTLTIFIWLLIRLHQIGYPSHWLSDYLHTLVHDQLITEVVEYRGHAPIPMSHKGKRGPSRKLNLDPWRIEFETLLALTSEALPILPPLPDDFAQQAMDIATFEAPTPHFGFVTMSLAHGFHTVFMLIIHRSGTGVEDLTIPEILERRRVSKGDVHIVTAVDQLALGEKTIRWRMSRPRMSKMQQEKWELSVYRHDVHEYSMNSVPITQWKEVKA</sequence>
<organism evidence="2 3">
    <name type="scientific">Moniliophthora roreri</name>
    <name type="common">Frosty pod rot fungus</name>
    <name type="synonym">Monilia roreri</name>
    <dbReference type="NCBI Taxonomy" id="221103"/>
    <lineage>
        <taxon>Eukaryota</taxon>
        <taxon>Fungi</taxon>
        <taxon>Dikarya</taxon>
        <taxon>Basidiomycota</taxon>
        <taxon>Agaricomycotina</taxon>
        <taxon>Agaricomycetes</taxon>
        <taxon>Agaricomycetidae</taxon>
        <taxon>Agaricales</taxon>
        <taxon>Marasmiineae</taxon>
        <taxon>Marasmiaceae</taxon>
        <taxon>Moniliophthora</taxon>
    </lineage>
</organism>
<evidence type="ECO:0000259" key="1">
    <source>
        <dbReference type="Pfam" id="PF14737"/>
    </source>
</evidence>
<dbReference type="AlphaFoldDB" id="A0A0W0FLF1"/>
<dbReference type="InterPro" id="IPR011990">
    <property type="entry name" value="TPR-like_helical_dom_sf"/>
</dbReference>
<proteinExistence type="predicted"/>
<name>A0A0W0FLF1_MONRR</name>
<dbReference type="EMBL" id="LATX01001869">
    <property type="protein sequence ID" value="KTB37088.1"/>
    <property type="molecule type" value="Genomic_DNA"/>
</dbReference>
<evidence type="ECO:0000313" key="3">
    <source>
        <dbReference type="Proteomes" id="UP000054988"/>
    </source>
</evidence>
<gene>
    <name evidence="2" type="ORF">WG66_10258</name>
</gene>
<dbReference type="Gene3D" id="1.25.40.10">
    <property type="entry name" value="Tetratricopeptide repeat domain"/>
    <property type="match status" value="1"/>
</dbReference>
<protein>
    <recommendedName>
        <fullName evidence="1">DUF4470 domain-containing protein</fullName>
    </recommendedName>
</protein>
<dbReference type="SUPFAM" id="SSF48452">
    <property type="entry name" value="TPR-like"/>
    <property type="match status" value="1"/>
</dbReference>
<dbReference type="Pfam" id="PF14737">
    <property type="entry name" value="DUF4470"/>
    <property type="match status" value="1"/>
</dbReference>
<accession>A0A0W0FLF1</accession>
<evidence type="ECO:0000313" key="2">
    <source>
        <dbReference type="EMBL" id="KTB37088.1"/>
    </source>
</evidence>